<dbReference type="Gene3D" id="3.20.20.70">
    <property type="entry name" value="Aldolase class I"/>
    <property type="match status" value="1"/>
</dbReference>
<protein>
    <recommendedName>
        <fullName evidence="9">Tryptophan synthase alpha chain</fullName>
        <ecNumber evidence="9">4.2.1.20</ecNumber>
    </recommendedName>
</protein>
<dbReference type="RefSeq" id="WP_132315647.1">
    <property type="nucleotide sequence ID" value="NZ_FWZT01000002.1"/>
</dbReference>
<evidence type="ECO:0000256" key="8">
    <source>
        <dbReference type="ARBA" id="ARBA00049047"/>
    </source>
</evidence>
<dbReference type="GO" id="GO:0004834">
    <property type="term" value="F:tryptophan synthase activity"/>
    <property type="evidence" value="ECO:0007669"/>
    <property type="project" value="UniProtKB-UniRule"/>
</dbReference>
<keyword evidence="7 9" id="KW-0456">Lyase</keyword>
<comment type="subunit">
    <text evidence="3 9">Tetramer of two alpha and two beta chains.</text>
</comment>
<dbReference type="EMBL" id="FWZT01000002">
    <property type="protein sequence ID" value="SME93757.1"/>
    <property type="molecule type" value="Genomic_DNA"/>
</dbReference>
<dbReference type="InterPro" id="IPR002028">
    <property type="entry name" value="Trp_synthase_suA"/>
</dbReference>
<dbReference type="UniPathway" id="UPA00035">
    <property type="reaction ID" value="UER00044"/>
</dbReference>
<comment type="function">
    <text evidence="1 9">The alpha subunit is responsible for the aldol cleavage of indoleglycerol phosphate to indole and glyceraldehyde 3-phosphate.</text>
</comment>
<sequence length="265" mass="28822">MSISRVFEMLKSDEKKAFVAYITAGDPDLNTTKELCRTLVSSGVDIIELGVPFSDPLADGPTNQKASERALASGTDLKSILRTVKELRDEGFDTPIVLFSYLNPIFAMGFEGFAKACRSSGVDGALVLDLPPEEAEDYIEAMRSQELDTVFLASPTTTRERLELINRESRGFVYYVSRTGVTGVQQDVSETLDQEIANLKDSIKKPVVIGFGISTPEQAKKVGALGEGIVIGSAIVKMVENYHDQANTIDKIADFVKGISNVLKS</sequence>
<dbReference type="NCBIfam" id="TIGR00262">
    <property type="entry name" value="trpA"/>
    <property type="match status" value="1"/>
</dbReference>
<evidence type="ECO:0000256" key="7">
    <source>
        <dbReference type="ARBA" id="ARBA00023239"/>
    </source>
</evidence>
<proteinExistence type="inferred from homology"/>
<evidence type="ECO:0000256" key="5">
    <source>
        <dbReference type="ARBA" id="ARBA00022822"/>
    </source>
</evidence>
<evidence type="ECO:0000256" key="4">
    <source>
        <dbReference type="ARBA" id="ARBA00022605"/>
    </source>
</evidence>
<evidence type="ECO:0000256" key="6">
    <source>
        <dbReference type="ARBA" id="ARBA00023141"/>
    </source>
</evidence>
<organism evidence="11 12">
    <name type="scientific">Pseudobacteriovorax antillogorgiicola</name>
    <dbReference type="NCBI Taxonomy" id="1513793"/>
    <lineage>
        <taxon>Bacteria</taxon>
        <taxon>Pseudomonadati</taxon>
        <taxon>Bdellovibrionota</taxon>
        <taxon>Oligoflexia</taxon>
        <taxon>Oligoflexales</taxon>
        <taxon>Pseudobacteriovoracaceae</taxon>
        <taxon>Pseudobacteriovorax</taxon>
    </lineage>
</organism>
<dbReference type="Pfam" id="PF00290">
    <property type="entry name" value="Trp_syntA"/>
    <property type="match status" value="1"/>
</dbReference>
<dbReference type="EC" id="4.2.1.20" evidence="9"/>
<dbReference type="OrthoDB" id="9804578at2"/>
<comment type="similarity">
    <text evidence="9 10">Belongs to the TrpA family.</text>
</comment>
<accession>A0A1Y6BAV7</accession>
<dbReference type="CDD" id="cd04724">
    <property type="entry name" value="Tryptophan_synthase_alpha"/>
    <property type="match status" value="1"/>
</dbReference>
<dbReference type="AlphaFoldDB" id="A0A1Y6BAV7"/>
<dbReference type="HAMAP" id="MF_00131">
    <property type="entry name" value="Trp_synth_alpha"/>
    <property type="match status" value="1"/>
</dbReference>
<gene>
    <name evidence="9" type="primary">trpA</name>
    <name evidence="11" type="ORF">SAMN06296036_10250</name>
</gene>
<feature type="active site" description="Proton acceptor" evidence="9">
    <location>
        <position position="59"/>
    </location>
</feature>
<evidence type="ECO:0000256" key="1">
    <source>
        <dbReference type="ARBA" id="ARBA00003365"/>
    </source>
</evidence>
<dbReference type="SUPFAM" id="SSF51366">
    <property type="entry name" value="Ribulose-phoshate binding barrel"/>
    <property type="match status" value="1"/>
</dbReference>
<evidence type="ECO:0000313" key="11">
    <source>
        <dbReference type="EMBL" id="SME93757.1"/>
    </source>
</evidence>
<keyword evidence="12" id="KW-1185">Reference proteome</keyword>
<dbReference type="PANTHER" id="PTHR43406">
    <property type="entry name" value="TRYPTOPHAN SYNTHASE, ALPHA CHAIN"/>
    <property type="match status" value="1"/>
</dbReference>
<dbReference type="InterPro" id="IPR011060">
    <property type="entry name" value="RibuloseP-bd_barrel"/>
</dbReference>
<evidence type="ECO:0000256" key="3">
    <source>
        <dbReference type="ARBA" id="ARBA00011270"/>
    </source>
</evidence>
<keyword evidence="4 9" id="KW-0028">Amino-acid biosynthesis</keyword>
<evidence type="ECO:0000256" key="9">
    <source>
        <dbReference type="HAMAP-Rule" id="MF_00131"/>
    </source>
</evidence>
<evidence type="ECO:0000256" key="2">
    <source>
        <dbReference type="ARBA" id="ARBA00004733"/>
    </source>
</evidence>
<keyword evidence="5 9" id="KW-0822">Tryptophan biosynthesis</keyword>
<comment type="catalytic activity">
    <reaction evidence="8 9">
        <text>(1S,2R)-1-C-(indol-3-yl)glycerol 3-phosphate + L-serine = D-glyceraldehyde 3-phosphate + L-tryptophan + H2O</text>
        <dbReference type="Rhea" id="RHEA:10532"/>
        <dbReference type="ChEBI" id="CHEBI:15377"/>
        <dbReference type="ChEBI" id="CHEBI:33384"/>
        <dbReference type="ChEBI" id="CHEBI:57912"/>
        <dbReference type="ChEBI" id="CHEBI:58866"/>
        <dbReference type="ChEBI" id="CHEBI:59776"/>
        <dbReference type="EC" id="4.2.1.20"/>
    </reaction>
</comment>
<dbReference type="Proteomes" id="UP000192907">
    <property type="component" value="Unassembled WGS sequence"/>
</dbReference>
<dbReference type="InterPro" id="IPR018204">
    <property type="entry name" value="Trp_synthase_alpha_AS"/>
</dbReference>
<dbReference type="PROSITE" id="PS00167">
    <property type="entry name" value="TRP_SYNTHASE_ALPHA"/>
    <property type="match status" value="1"/>
</dbReference>
<evidence type="ECO:0000313" key="12">
    <source>
        <dbReference type="Proteomes" id="UP000192907"/>
    </source>
</evidence>
<dbReference type="STRING" id="1513793.SAMN06296036_10250"/>
<dbReference type="PANTHER" id="PTHR43406:SF1">
    <property type="entry name" value="TRYPTOPHAN SYNTHASE ALPHA CHAIN, CHLOROPLASTIC"/>
    <property type="match status" value="1"/>
</dbReference>
<keyword evidence="6 9" id="KW-0057">Aromatic amino acid biosynthesis</keyword>
<evidence type="ECO:0000256" key="10">
    <source>
        <dbReference type="RuleBase" id="RU003662"/>
    </source>
</evidence>
<comment type="pathway">
    <text evidence="2 9">Amino-acid biosynthesis; L-tryptophan biosynthesis; L-tryptophan from chorismate: step 5/5.</text>
</comment>
<dbReference type="InterPro" id="IPR013785">
    <property type="entry name" value="Aldolase_TIM"/>
</dbReference>
<dbReference type="GO" id="GO:0005829">
    <property type="term" value="C:cytosol"/>
    <property type="evidence" value="ECO:0007669"/>
    <property type="project" value="TreeGrafter"/>
</dbReference>
<feature type="active site" description="Proton acceptor" evidence="9">
    <location>
        <position position="48"/>
    </location>
</feature>
<dbReference type="FunFam" id="3.20.20.70:FF:000037">
    <property type="entry name" value="Tryptophan synthase alpha chain"/>
    <property type="match status" value="1"/>
</dbReference>
<reference evidence="12" key="1">
    <citation type="submission" date="2017-04" db="EMBL/GenBank/DDBJ databases">
        <authorList>
            <person name="Varghese N."/>
            <person name="Submissions S."/>
        </authorList>
    </citation>
    <scope>NUCLEOTIDE SEQUENCE [LARGE SCALE GENOMIC DNA]</scope>
    <source>
        <strain evidence="12">RKEM611</strain>
    </source>
</reference>
<name>A0A1Y6BAV7_9BACT</name>